<feature type="domain" description="Cadherin" evidence="17">
    <location>
        <begin position="2135"/>
        <end position="2242"/>
    </location>
</feature>
<evidence type="ECO:0000313" key="19">
    <source>
        <dbReference type="Proteomes" id="UP000007879"/>
    </source>
</evidence>
<dbReference type="SUPFAM" id="SSF57196">
    <property type="entry name" value="EGF/Laminin"/>
    <property type="match status" value="1"/>
</dbReference>
<evidence type="ECO:0000256" key="4">
    <source>
        <dbReference type="ARBA" id="ARBA00022692"/>
    </source>
</evidence>
<keyword evidence="13" id="KW-0245">EGF-like domain</keyword>
<dbReference type="GO" id="GO:0007156">
    <property type="term" value="P:homophilic cell adhesion via plasma membrane adhesion molecules"/>
    <property type="evidence" value="ECO:0007669"/>
    <property type="project" value="InterPro"/>
</dbReference>
<dbReference type="SMART" id="SM00179">
    <property type="entry name" value="EGF_CA"/>
    <property type="match status" value="2"/>
</dbReference>
<feature type="domain" description="Cadherin" evidence="17">
    <location>
        <begin position="901"/>
        <end position="1014"/>
    </location>
</feature>
<feature type="domain" description="EGF-like" evidence="16">
    <location>
        <begin position="3801"/>
        <end position="3859"/>
    </location>
</feature>
<dbReference type="CDD" id="cd00110">
    <property type="entry name" value="LamG"/>
    <property type="match status" value="1"/>
</dbReference>
<feature type="domain" description="EGF-like" evidence="16">
    <location>
        <begin position="4115"/>
        <end position="4151"/>
    </location>
</feature>
<feature type="domain" description="Cadherin" evidence="17">
    <location>
        <begin position="1824"/>
        <end position="1930"/>
    </location>
</feature>
<dbReference type="InterPro" id="IPR013320">
    <property type="entry name" value="ConA-like_dom_sf"/>
</dbReference>
<feature type="domain" description="Cadherin" evidence="17">
    <location>
        <begin position="3513"/>
        <end position="3605"/>
    </location>
</feature>
<dbReference type="CDD" id="cd00054">
    <property type="entry name" value="EGF_CA"/>
    <property type="match status" value="3"/>
</dbReference>
<keyword evidence="19" id="KW-1185">Reference proteome</keyword>
<feature type="disulfide bond" evidence="13">
    <location>
        <begin position="3849"/>
        <end position="3858"/>
    </location>
</feature>
<feature type="domain" description="Cadherin" evidence="17">
    <location>
        <begin position="3070"/>
        <end position="3172"/>
    </location>
</feature>
<feature type="domain" description="Cadherin" evidence="17">
    <location>
        <begin position="2443"/>
        <end position="2542"/>
    </location>
</feature>
<evidence type="ECO:0000256" key="8">
    <source>
        <dbReference type="ARBA" id="ARBA00022989"/>
    </source>
</evidence>
<evidence type="ECO:0000256" key="10">
    <source>
        <dbReference type="ARBA" id="ARBA00023157"/>
    </source>
</evidence>
<dbReference type="PRINTS" id="PR00205">
    <property type="entry name" value="CADHERIN"/>
</dbReference>
<feature type="disulfide bond" evidence="13">
    <location>
        <begin position="3918"/>
        <end position="3927"/>
    </location>
</feature>
<protein>
    <recommendedName>
        <fullName evidence="20">Protocadherin Fat 4</fullName>
    </recommendedName>
</protein>
<keyword evidence="8" id="KW-1133">Transmembrane helix</keyword>
<evidence type="ECO:0000259" key="16">
    <source>
        <dbReference type="PROSITE" id="PS50026"/>
    </source>
</evidence>
<feature type="domain" description="Laminin G" evidence="15">
    <location>
        <begin position="3929"/>
        <end position="4112"/>
    </location>
</feature>
<dbReference type="KEGG" id="aqu:100639195"/>
<evidence type="ECO:0000256" key="2">
    <source>
        <dbReference type="ARBA" id="ARBA00004236"/>
    </source>
</evidence>
<keyword evidence="10 13" id="KW-1015">Disulfide bond</keyword>
<dbReference type="SMART" id="SM00282">
    <property type="entry name" value="LamG"/>
    <property type="match status" value="1"/>
</dbReference>
<dbReference type="SMART" id="SM00112">
    <property type="entry name" value="CA"/>
    <property type="match status" value="30"/>
</dbReference>
<dbReference type="Pfam" id="PF02210">
    <property type="entry name" value="Laminin_G_2"/>
    <property type="match status" value="1"/>
</dbReference>
<feature type="domain" description="Cadherin" evidence="17">
    <location>
        <begin position="1514"/>
        <end position="1617"/>
    </location>
</feature>
<accession>A0AAN0JDU4</accession>
<keyword evidence="4" id="KW-0812">Transmembrane</keyword>
<feature type="domain" description="EGF-like" evidence="16">
    <location>
        <begin position="3893"/>
        <end position="3928"/>
    </location>
</feature>
<feature type="domain" description="Cadherin" evidence="17">
    <location>
        <begin position="3385"/>
        <end position="3488"/>
    </location>
</feature>
<dbReference type="PROSITE" id="PS00022">
    <property type="entry name" value="EGF_1"/>
    <property type="match status" value="3"/>
</dbReference>
<feature type="signal peptide" evidence="14">
    <location>
        <begin position="1"/>
        <end position="21"/>
    </location>
</feature>
<dbReference type="PROSITE" id="PS50025">
    <property type="entry name" value="LAM_G_DOMAIN"/>
    <property type="match status" value="1"/>
</dbReference>
<keyword evidence="3" id="KW-1003">Cell membrane</keyword>
<feature type="domain" description="Cadherin" evidence="17">
    <location>
        <begin position="1618"/>
        <end position="1725"/>
    </location>
</feature>
<feature type="domain" description="Cadherin" evidence="17">
    <location>
        <begin position="1111"/>
        <end position="1218"/>
    </location>
</feature>
<dbReference type="InterPro" id="IPR015919">
    <property type="entry name" value="Cadherin-like_sf"/>
</dbReference>
<keyword evidence="7 12" id="KW-0106">Calcium</keyword>
<feature type="domain" description="Cadherin" evidence="17">
    <location>
        <begin position="1948"/>
        <end position="2037"/>
    </location>
</feature>
<dbReference type="PANTHER" id="PTHR24026">
    <property type="entry name" value="FAT ATYPICAL CADHERIN-RELATED"/>
    <property type="match status" value="1"/>
</dbReference>
<keyword evidence="9" id="KW-0472">Membrane</keyword>
<feature type="domain" description="Cadherin" evidence="17">
    <location>
        <begin position="365"/>
        <end position="474"/>
    </location>
</feature>
<dbReference type="GO" id="GO:0005509">
    <property type="term" value="F:calcium ion binding"/>
    <property type="evidence" value="ECO:0007669"/>
    <property type="project" value="UniProtKB-UniRule"/>
</dbReference>
<dbReference type="FunFam" id="2.60.40.60:FF:000092">
    <property type="entry name" value="Protocadherin 8"/>
    <property type="match status" value="1"/>
</dbReference>
<dbReference type="InterPro" id="IPR000742">
    <property type="entry name" value="EGF"/>
</dbReference>
<dbReference type="FunFam" id="2.60.40.60:FF:000011">
    <property type="entry name" value="Cadherin 1"/>
    <property type="match status" value="1"/>
</dbReference>
<evidence type="ECO:0000256" key="5">
    <source>
        <dbReference type="ARBA" id="ARBA00022729"/>
    </source>
</evidence>
<dbReference type="CDD" id="cd11304">
    <property type="entry name" value="Cadherin_repeat"/>
    <property type="match status" value="30"/>
</dbReference>
<feature type="domain" description="Cadherin" evidence="17">
    <location>
        <begin position="1259"/>
        <end position="1311"/>
    </location>
</feature>
<feature type="domain" description="Cadherin" evidence="17">
    <location>
        <begin position="2033"/>
        <end position="2134"/>
    </location>
</feature>
<feature type="domain" description="Cadherin" evidence="17">
    <location>
        <begin position="3279"/>
        <end position="3384"/>
    </location>
</feature>
<feature type="domain" description="Cadherin" evidence="17">
    <location>
        <begin position="475"/>
        <end position="575"/>
    </location>
</feature>
<proteinExistence type="predicted"/>
<evidence type="ECO:0000256" key="6">
    <source>
        <dbReference type="ARBA" id="ARBA00022737"/>
    </source>
</evidence>
<comment type="caution">
    <text evidence="13">Lacks conserved residue(s) required for the propagation of feature annotation.</text>
</comment>
<evidence type="ECO:0000256" key="13">
    <source>
        <dbReference type="PROSITE-ProRule" id="PRU00076"/>
    </source>
</evidence>
<evidence type="ECO:0000256" key="11">
    <source>
        <dbReference type="ARBA" id="ARBA00023180"/>
    </source>
</evidence>
<sequence>MSSLLQLVLIFFSLAVLPSSSQQLHVPVQSTELVSINTFIYNISSKFYLLTKRTDLHYKLIPSTQCSVFNVTSSTGLLFTQESINITDADSSTDPLTCISTDTDQYPVLSSYNCFIVGSTDSYSYGLVVNVHVLPTVHHSLPLSVGGEAVGGLENAPLELDGFPLLVDYKTESNELANGYLLLNANDSFSINITTASCYSVLQLVTTRPLSIGTSYNLTLYHMPTQSGTQILVNVVGGNRYSPVFMDVPSSVTISELSPVGSLVTMVTAFDNDTNGYITYTLYPLSSSFIIHHTTGLVYLSQPLDYESSTFTNITVIASDGGYPRRSTEISISIFITDANEVRPAIDIQQPLTGHHEIINDTIPVPESTTTGSILARFVLTDEDSSHISINMDCRTCHNCFTLSLVNVTSNTSNTGNTGLTAVYNLLLTSRLDYEGYTDTHVILINATDNGAPPLTILRTINIQLTDTNDPPLFPSPFYEGRVSSGSPIGTNVLFVTATDQDAGDNGTLVYAMVNGSGSFTIHPSTGLVSVHSSSLVPGLVFINVSVRDTGPSPLYDYTSLTVLVTESDTHPPVFSNPYPSTSVSEYWNQSLPLYHFNASDPNTGCSGSVHYSLLYSEPPLFYIDQVSGLLYLNDSLDYELSSTARVSVSARSLGNSPDLVSTATLTITIQDEDDSSSSFTPSCPCSPVFLTPLYAGVVREDAGTGVEVLRARAVDYDQGDVISYSTSGSADVIDIDSSTGQITLASTLDRDIDYISFNVIATDQTSSSSSVPVHLKVLHVTNSNRPSFVSPSNGTIINVTESTNTNQVLITISATDHDIGVNAELRYWIRFGNEHGLFYLDSVTGKVWLTRPLDYETDPHSYTLVFDVTDLSSSPLDTGGQLLTVTLNLLDINDHFPVFTQPRYDCYIVEDSSDVRNDNGSSGCRIEAIDSDSINNDTTYSINGSSSSYFNIGPTTGLIMAKDSIVIDYERNHLFVLIVTAADGGTPPHYSTCPVYVRVINVNDNPLQFIPSLFSVYLPLQLPANATLFNAHAFDRDETNITYSLLGDGTSYTVSTDGLVSIDRLGPVDPINETVKIISLGPDSNGRTNDYNLYYLPGINFNSLPPQFIASNPPLVSIPRRATNGTHLVTMVTWDPDRGLDGVPRYYIIGGTGVGYFAIHKTNGSIVTRRELSALTTPTLSLVVMATDSGPHPQFSLFNLTVAITDDHKVFIDSPVYNYTISDKYSFTGHTFGYVHVPVHDGRVINYVIPPAQEILPFAINRSTGGLSVNGTLDRQWYSFRTVASDSTESTVSVINVRVLVTVNNFRPEFPPHFSTILLPASFPLNTSFIRLFVTDGDNNNNADSSYSILAPPNSPIRIVPTSGELFLSTTPSFNSTVITIRANNVDLFSDFNINITLFHADANTDFDLISNNNDSILVPESVGIGSVIYTLPGSSDGRPLFYYLTHYDDDDDKFTVHSGVVYVTGSMDYEVQQHYTLVFTINDGSNNNNNNNKYFTLNLSLTDVNDNPSYFSEDNFVFSLPEDALLNYVIGSINITDSDSVTASNVIYSIIDWLHPLSPSLFNITSSGVLVLTGPLDRETISSHTLTVSVQDGQFEQLTRVTINVEDTDDNPPSFTGLPVTLVVPEDRSLGDIVTIVTAFDLDDPLNSSSIVYSLSGSHQILNLPFQLESSTGVISINGSLNYESVTSYNLYITAASSTNPPSYSTHSLSILVSNIIDTFPVLYSMEVSVYENQSSSNYVTNIGASPPPPHPVTYSIVNGNDLGHFYIEGYTGTIRTLVPLDRETVDYYNLTVRGSYSHQYYTDISVLISVLDINDNNPSVSVSNLTFLVSEDANVSNQIIFDLNPIDLDQGNNGSIRSILILDSESDTIFDIDTSGHCTLKRQLDREEKETHQFNVLLIDDGHTHPLYSTYLITILVTDVNDNDPIFSNYQSTLVVSGPILSNEVLYSFTATDTDGGANGTTQGYFISGGSGEGVFNIDPLTGDLRGLELFEMESNYSLMIGAVDGGGRRSIINISLIISYCRFNRLSFTPPSYSLSVAEDTPPSSLLLSPSITDFNSPGVFRYSLSVHDDQFMINTTTGSLSLLSSLDRELTPVHYLVLIVQDISANMLRVAKTTVTVTISDVNDNAPTFIGLPYAVYLSDTQEIGSHVFTVLASDADTDNNSDISYYIISDPISALGINSSTGVLYYNQTIDPAITDIHITVVIGAADNGHPQLSSNTTLRLTLINSNAPNFSAPLYTATLPEDTAAGTTVVRLLAEPRTDGALLFYSITDTGDIRFPFSINPESGVITVNDRGLDYETTPSYSFTVQAEEIRTGLYSQATVQVSITDINDQVPSFTQSSYIINIPETISKGSTILTVEAADGDTPPNAQVTYSLSPSTSFTIDPSTGDITTNSTLDYEVRTSYQLTLVARDSGDTPLEGSASLRIIVTNVNDNPPVFVPLSPISVSEGADPGTVVTFIRAMDADNNEIIYSIIPEQDGGDNNFQLLTNGLLRLNPQNVSLTDIQYTLNVSASDGVHVIFTSVTIDIDDINDHSPTFNQSEYSASVVENSPSGVGLIRVNATDSDRDINAEITYSMIGSLFTIDQKTGLISTSSSNIDRESTPTHSLIIIARDGGGLTDTATVVISVVDVNDNSPSFTQSLYGALLAEGDDYNNHQVLTVLARDPDEEINGSITYNIITSHFNLFHINPSTGVVSVTGSLNYETDSSYSFNITATDGGGRVSEVAIVTINITNVADTNPYYSQPVYYLLVPEDTPTGPFYQPNVTFAEGCTPSGYSIFGKGNGPFSYNSNGYITLNGLLDREDTDSYTFFVTVQCVQVNLLTNPPTFQTRYGGSTINITITDVNEWPVITSALYISSIISEGSSINSTVTIVQAVDTDLGLNGTVQYRLGSSDTPFSVDTVSGALLVSGTLDREQQQLYTLNVIAYDLGTPSLSSSATVIIAIQDINDNPPSFICTNDTNGVLIDSQCHYSISIPEDVELNQLILTLGTNDSDITGSTSFLLNSTVFNITSTSEGNGVIRTGAGLDRETNDHYELRVIANDGVFTVEAFLSVIITDINDNRPFFSTGEYVVDIIENYSTLTVFIRLNATDEDFGNNSIITYTLLTNPSSANVSLNSSTGEVSFLISPDHETASRLEYYIRASDIGGLEDLATLTINIIDVNDNTPLFTGSNYTASIYENTTANVEVLLVSATDSDSGSNALIRYDIDLESSQYFTIDTVTGLIRARAHFIDRERNELFNILVTARDSGEELSLHSSTNVTVFITDINDNPPLFADSSFTVFVYENASVDTVIHSFTVTDDDEGVNAQLSYDIAGTGKESFLLQATPTGLLLKVNGELNSESVELYSLVLTATDGGIPALKTSVLINIHVLDQNEHLPTFNRPLYTFTKPEDEPSGSVVGTITASDLDPADSNLTYRFKGSVSDFSVNERTGKIRIGGRGLDFERVRNYTLILLAIEPRPLSPQTAQTVIEITVTDVNDNPPAFLCSHDHTHNCMNHSYSVRENIDNVILGRMRVIDADTVTDPNQIRFSIASGGVDINNRTLFSIDSITGNLSLLSPLDREERDSYVVMVTASDGGTPNLIGSTQVLIRVTDVNDNGPRGGVQYIIINLLEGDLGSLLNEAVFTNDSDIVNNYTLTVTGGVSDEITINDGLITSTSVKLTPGQYSLPVGITDVLYNGTIVHTRTLISIIINDISSHVQDNSFTLLLSEITPLTFLSDFLIDFNTTLTSLLTQELNQLIQVSYIDIKPAVGPVIPAGTLLTISVCYNDSSCIEPDLVQHFIHSNKERINNINIVSVDVNDCSKEPCANNGLCSGTVEFSLSKSFVTSPHLSYLGLVTKGRSTCTCFSGFTGDSCSEPCSDCNEASLCDRVACPTDYRCVINDRGKPECVDDCNLSPCLNGGRCIPQDPGHHCSCPLGHDGPNCEQTTATFNGQSHVLFPSLPLVKSGSISFEIITNESEGVLLYGGHFDVGFNDSLLIYVTNNSLMTSVSFGGYEYQLIVNEFPINVKEWITVTFEYDINFMQLKVARFDNKYQQKKTRISNLTHNNHFLDLTTPITLGRLLPQYVSLAPPTLPSIRNFQGCIKNVDINGHVLDFSAPLLAEGLEQDCQFTDINCNRTPCNNSGTCIGEWEGFTCTCTDEYTGVYCDEKYSTGSFTGDVIINYELLLATPTSTDNSSPTKGVSRLYSRGSTDIYLLISTTQTHSSVIL</sequence>
<evidence type="ECO:0000256" key="14">
    <source>
        <dbReference type="SAM" id="SignalP"/>
    </source>
</evidence>
<keyword evidence="5 14" id="KW-0732">Signal</keyword>
<name>A0AAN0JDU4_AMPQE</name>
<feature type="domain" description="Cadherin" evidence="17">
    <location>
        <begin position="246"/>
        <end position="346"/>
    </location>
</feature>
<dbReference type="FunFam" id="2.60.40.60:FF:000033">
    <property type="entry name" value="FAT atypical cadherin 1"/>
    <property type="match status" value="1"/>
</dbReference>
<keyword evidence="11" id="KW-0325">Glycoprotein</keyword>
<feature type="domain" description="Cadherin" evidence="17">
    <location>
        <begin position="3173"/>
        <end position="3278"/>
    </location>
</feature>
<dbReference type="InterPro" id="IPR001791">
    <property type="entry name" value="Laminin_G"/>
</dbReference>
<keyword evidence="6" id="KW-0677">Repeat</keyword>
<dbReference type="FunFam" id="2.60.40.60:FF:000020">
    <property type="entry name" value="Dachsous cadherin-related 1b"/>
    <property type="match status" value="4"/>
</dbReference>
<feature type="domain" description="Cadherin" evidence="17">
    <location>
        <begin position="2971"/>
        <end position="3069"/>
    </location>
</feature>
<dbReference type="InterPro" id="IPR002126">
    <property type="entry name" value="Cadherin-like_dom"/>
</dbReference>
<evidence type="ECO:0000259" key="17">
    <source>
        <dbReference type="PROSITE" id="PS50268"/>
    </source>
</evidence>
<feature type="domain" description="Cadherin" evidence="17">
    <location>
        <begin position="1412"/>
        <end position="1512"/>
    </location>
</feature>
<dbReference type="InterPro" id="IPR001881">
    <property type="entry name" value="EGF-like_Ca-bd_dom"/>
</dbReference>
<reference evidence="18" key="2">
    <citation type="submission" date="2024-06" db="UniProtKB">
        <authorList>
            <consortium name="EnsemblMetazoa"/>
        </authorList>
    </citation>
    <scope>IDENTIFICATION</scope>
</reference>
<dbReference type="GeneID" id="100639195"/>
<evidence type="ECO:0000259" key="15">
    <source>
        <dbReference type="PROSITE" id="PS50025"/>
    </source>
</evidence>
<dbReference type="InterPro" id="IPR020894">
    <property type="entry name" value="Cadherin_CS"/>
</dbReference>
<feature type="domain" description="Cadherin" evidence="17">
    <location>
        <begin position="1724"/>
        <end position="1823"/>
    </location>
</feature>
<evidence type="ECO:0008006" key="20">
    <source>
        <dbReference type="Google" id="ProtNLM"/>
    </source>
</evidence>
<evidence type="ECO:0000256" key="12">
    <source>
        <dbReference type="PROSITE-ProRule" id="PRU00043"/>
    </source>
</evidence>
<evidence type="ECO:0000256" key="9">
    <source>
        <dbReference type="ARBA" id="ARBA00023136"/>
    </source>
</evidence>
<dbReference type="Proteomes" id="UP000007879">
    <property type="component" value="Unassembled WGS sequence"/>
</dbReference>
<dbReference type="SMART" id="SM00181">
    <property type="entry name" value="EGF"/>
    <property type="match status" value="3"/>
</dbReference>
<dbReference type="Gene3D" id="2.60.40.60">
    <property type="entry name" value="Cadherins"/>
    <property type="match status" value="30"/>
</dbReference>
<feature type="domain" description="Cadherin" evidence="17">
    <location>
        <begin position="2543"/>
        <end position="2642"/>
    </location>
</feature>
<feature type="chain" id="PRO_5043004506" description="Protocadherin Fat 4" evidence="14">
    <location>
        <begin position="22"/>
        <end position="4212"/>
    </location>
</feature>
<feature type="domain" description="Cadherin" evidence="17">
    <location>
        <begin position="2747"/>
        <end position="2854"/>
    </location>
</feature>
<dbReference type="FunFam" id="2.60.40.60:FF:000015">
    <property type="entry name" value="FAT atypical cadherin 1"/>
    <property type="match status" value="1"/>
</dbReference>
<dbReference type="PROSITE" id="PS00232">
    <property type="entry name" value="CADHERIN_1"/>
    <property type="match status" value="9"/>
</dbReference>
<evidence type="ECO:0000256" key="1">
    <source>
        <dbReference type="ARBA" id="ARBA00004167"/>
    </source>
</evidence>
<dbReference type="Pfam" id="PF00028">
    <property type="entry name" value="Cadherin"/>
    <property type="match status" value="22"/>
</dbReference>
<evidence type="ECO:0000256" key="7">
    <source>
        <dbReference type="ARBA" id="ARBA00022837"/>
    </source>
</evidence>
<evidence type="ECO:0000313" key="18">
    <source>
        <dbReference type="EnsemblMetazoa" id="XP_019854931.1"/>
    </source>
</evidence>
<feature type="domain" description="Cadherin" evidence="17">
    <location>
        <begin position="2864"/>
        <end position="2958"/>
    </location>
</feature>
<feature type="domain" description="Cadherin" evidence="17">
    <location>
        <begin position="2238"/>
        <end position="2341"/>
    </location>
</feature>
<dbReference type="PROSITE" id="PS50268">
    <property type="entry name" value="CADHERIN_2"/>
    <property type="match status" value="30"/>
</dbReference>
<dbReference type="PANTHER" id="PTHR24026:SF126">
    <property type="entry name" value="PROTOCADHERIN FAT 4"/>
    <property type="match status" value="1"/>
</dbReference>
<feature type="domain" description="Cadherin" evidence="17">
    <location>
        <begin position="691"/>
        <end position="789"/>
    </location>
</feature>
<comment type="subcellular location">
    <subcellularLocation>
        <location evidence="2">Cell membrane</location>
    </subcellularLocation>
    <subcellularLocation>
        <location evidence="1">Membrane</location>
        <topology evidence="1">Single-pass membrane protein</topology>
    </subcellularLocation>
</comment>
<dbReference type="SUPFAM" id="SSF49313">
    <property type="entry name" value="Cadherin-like"/>
    <property type="match status" value="30"/>
</dbReference>
<dbReference type="Gene3D" id="2.10.25.10">
    <property type="entry name" value="Laminin"/>
    <property type="match status" value="3"/>
</dbReference>
<dbReference type="GO" id="GO:0005886">
    <property type="term" value="C:plasma membrane"/>
    <property type="evidence" value="ECO:0007669"/>
    <property type="project" value="UniProtKB-SubCell"/>
</dbReference>
<dbReference type="RefSeq" id="XP_019854931.1">
    <property type="nucleotide sequence ID" value="XM_019999372.1"/>
</dbReference>
<feature type="domain" description="Cadherin" evidence="17">
    <location>
        <begin position="576"/>
        <end position="690"/>
    </location>
</feature>
<dbReference type="PROSITE" id="PS50026">
    <property type="entry name" value="EGF_3"/>
    <property type="match status" value="3"/>
</dbReference>
<organism evidence="18 19">
    <name type="scientific">Amphimedon queenslandica</name>
    <name type="common">Sponge</name>
    <dbReference type="NCBI Taxonomy" id="400682"/>
    <lineage>
        <taxon>Eukaryota</taxon>
        <taxon>Metazoa</taxon>
        <taxon>Porifera</taxon>
        <taxon>Demospongiae</taxon>
        <taxon>Heteroscleromorpha</taxon>
        <taxon>Haplosclerida</taxon>
        <taxon>Niphatidae</taxon>
        <taxon>Amphimedon</taxon>
    </lineage>
</organism>
<dbReference type="Gene3D" id="2.60.120.200">
    <property type="match status" value="1"/>
</dbReference>
<feature type="disulfide bond" evidence="13">
    <location>
        <begin position="4141"/>
        <end position="4150"/>
    </location>
</feature>
<dbReference type="SUPFAM" id="SSF49899">
    <property type="entry name" value="Concanavalin A-like lectins/glucanases"/>
    <property type="match status" value="1"/>
</dbReference>
<dbReference type="EnsemblMetazoa" id="XM_019999372.1">
    <property type="protein sequence ID" value="XP_019854931.1"/>
    <property type="gene ID" value="LOC100639195"/>
</dbReference>
<feature type="domain" description="Cadherin" evidence="17">
    <location>
        <begin position="2342"/>
        <end position="2443"/>
    </location>
</feature>
<evidence type="ECO:0000256" key="3">
    <source>
        <dbReference type="ARBA" id="ARBA00022475"/>
    </source>
</evidence>
<reference evidence="19" key="1">
    <citation type="journal article" date="2010" name="Nature">
        <title>The Amphimedon queenslandica genome and the evolution of animal complexity.</title>
        <authorList>
            <person name="Srivastava M."/>
            <person name="Simakov O."/>
            <person name="Chapman J."/>
            <person name="Fahey B."/>
            <person name="Gauthier M.E."/>
            <person name="Mitros T."/>
            <person name="Richards G.S."/>
            <person name="Conaco C."/>
            <person name="Dacre M."/>
            <person name="Hellsten U."/>
            <person name="Larroux C."/>
            <person name="Putnam N.H."/>
            <person name="Stanke M."/>
            <person name="Adamska M."/>
            <person name="Darling A."/>
            <person name="Degnan S.M."/>
            <person name="Oakley T.H."/>
            <person name="Plachetzki D.C."/>
            <person name="Zhai Y."/>
            <person name="Adamski M."/>
            <person name="Calcino A."/>
            <person name="Cummins S.F."/>
            <person name="Goodstein D.M."/>
            <person name="Harris C."/>
            <person name="Jackson D.J."/>
            <person name="Leys S.P."/>
            <person name="Shu S."/>
            <person name="Woodcroft B.J."/>
            <person name="Vervoort M."/>
            <person name="Kosik K.S."/>
            <person name="Manning G."/>
            <person name="Degnan B.M."/>
            <person name="Rokhsar D.S."/>
        </authorList>
    </citation>
    <scope>NUCLEOTIDE SEQUENCE [LARGE SCALE GENOMIC DNA]</scope>
</reference>
<feature type="domain" description="Cadherin" evidence="17">
    <location>
        <begin position="2643"/>
        <end position="2746"/>
    </location>
</feature>
<feature type="domain" description="Cadherin" evidence="17">
    <location>
        <begin position="792"/>
        <end position="900"/>
    </location>
</feature>